<keyword evidence="1" id="KW-0732">Signal</keyword>
<protein>
    <submittedName>
        <fullName evidence="2">Fimbrillin family protein</fullName>
    </submittedName>
</protein>
<gene>
    <name evidence="2" type="ORF">KZO38_03860</name>
</gene>
<evidence type="ECO:0000313" key="3">
    <source>
        <dbReference type="Proteomes" id="UP000788426"/>
    </source>
</evidence>
<feature type="signal peptide" evidence="1">
    <location>
        <begin position="1"/>
        <end position="35"/>
    </location>
</feature>
<sequence>MKKTNKLFKAIYNRKKILSTVLLAGIATLSVVSCADNDLLNKDNNGDNEVPVSFTVSDVQTRAIANSGQTITRGAINPHLSSADLATQKLSVRGTNADQLCIIETTIEGVNPVKASAATRANVVKTITENFSTSGNRGTTEAGITTKPAWFYKEITQSNGKLTRYIPWAWEQPYARFYAVSPQITDGYSKIKLSEETYEGTPYIDFENELDAKNQKDLMTACTGNVHYATRGTAPNTQLDFRHALTAIKFAVGQNLSINKTIDKIEIRNALSKGRYTLSNNLNGSDATWIESSLKDRQVFKLDNIAVSTNENPNTVIIGKDGDNCTFYMIPQTLTGNHVVLYVQFTDGTKIESELKGSWLAGTTKTYKLSEKNSTWNFILESTSPENVAYNESKSKGYTITSYKIDPNGTTKRAVKWKAIGFEEFDHETGTWVDLGMNKPSWLTNMSKESGEGGDAAEQGVASLTKADLKDLLNDYNKVLQTATPKGTASKYYNLSNTTGDDAIQNTANSYLISAPGYYRIPLVYGNAITNSADNPSSYKTANTGQYILSTFKDHLGNDINSPYINLQNAATPATQASIVWMDQDGLVENLSVTNDGANSFVNFHVPADKIKNGNAVIAVKDNNGKVMWSWHLWFDQTKALKAIECTNYQKDKFTLTRHILGYVLFKWKATSYEVARVARMKVEQEAGNNGEKNITYVTITQNPHAEREYSTTLYQFGRKDAFPGTNTLYGGNIVEQGGDDISIANTIQNPEKIYNNGNSWRTNYSYFNLWSMNTTKQQETTNTIIKTIYDPNPVGFHMPPKNTFSGTTTTGDSESNRAKINALGAWDDGWHFYTKDATSPSTIYYPAIGSRTFSKGNLYGVKSRGFYWTGIPASEGAGCCLDIRDYPVTPFANITRSLAGSIRPVAD</sequence>
<proteinExistence type="predicted"/>
<organism evidence="2 3">
    <name type="scientific">Hoylesella nanceiensis</name>
    <dbReference type="NCBI Taxonomy" id="425941"/>
    <lineage>
        <taxon>Bacteria</taxon>
        <taxon>Pseudomonadati</taxon>
        <taxon>Bacteroidota</taxon>
        <taxon>Bacteroidia</taxon>
        <taxon>Bacteroidales</taxon>
        <taxon>Prevotellaceae</taxon>
        <taxon>Hoylesella</taxon>
    </lineage>
</organism>
<accession>A0ABS6YC90</accession>
<dbReference type="Proteomes" id="UP000788426">
    <property type="component" value="Unassembled WGS sequence"/>
</dbReference>
<keyword evidence="3" id="KW-1185">Reference proteome</keyword>
<evidence type="ECO:0000313" key="2">
    <source>
        <dbReference type="EMBL" id="MBW4768892.1"/>
    </source>
</evidence>
<comment type="caution">
    <text evidence="2">The sequence shown here is derived from an EMBL/GenBank/DDBJ whole genome shotgun (WGS) entry which is preliminary data.</text>
</comment>
<dbReference type="RefSeq" id="WP_219480090.1">
    <property type="nucleotide sequence ID" value="NZ_JAHXCT010000002.1"/>
</dbReference>
<dbReference type="PROSITE" id="PS51257">
    <property type="entry name" value="PROKAR_LIPOPROTEIN"/>
    <property type="match status" value="1"/>
</dbReference>
<reference evidence="2 3" key="1">
    <citation type="submission" date="2021-07" db="EMBL/GenBank/DDBJ databases">
        <title>Genomic diversity and antimicrobial resistance of Prevotella spp. isolated from chronic lung disease airways.</title>
        <authorList>
            <person name="Webb K.A."/>
            <person name="Olagoke O.S."/>
            <person name="Baird T."/>
            <person name="Neill J."/>
            <person name="Pham A."/>
            <person name="Wells T.J."/>
            <person name="Ramsay K.A."/>
            <person name="Bell S.C."/>
            <person name="Sarovich D.S."/>
            <person name="Price E.P."/>
        </authorList>
    </citation>
    <scope>NUCLEOTIDE SEQUENCE [LARGE SCALE GENOMIC DNA]</scope>
    <source>
        <strain evidence="2 3">SCHI0011.S.12</strain>
    </source>
</reference>
<name>A0ABS6YC90_9BACT</name>
<feature type="chain" id="PRO_5047448779" evidence="1">
    <location>
        <begin position="36"/>
        <end position="908"/>
    </location>
</feature>
<dbReference type="EMBL" id="JAHXCT010000002">
    <property type="protein sequence ID" value="MBW4768892.1"/>
    <property type="molecule type" value="Genomic_DNA"/>
</dbReference>
<evidence type="ECO:0000256" key="1">
    <source>
        <dbReference type="SAM" id="SignalP"/>
    </source>
</evidence>